<evidence type="ECO:0000313" key="1">
    <source>
        <dbReference type="EnsemblPlants" id="TuG1812G0400001133.01.T01.cds318166"/>
    </source>
</evidence>
<organism evidence="1 2">
    <name type="scientific">Triticum urartu</name>
    <name type="common">Red wild einkorn</name>
    <name type="synonym">Crithodium urartu</name>
    <dbReference type="NCBI Taxonomy" id="4572"/>
    <lineage>
        <taxon>Eukaryota</taxon>
        <taxon>Viridiplantae</taxon>
        <taxon>Streptophyta</taxon>
        <taxon>Embryophyta</taxon>
        <taxon>Tracheophyta</taxon>
        <taxon>Spermatophyta</taxon>
        <taxon>Magnoliopsida</taxon>
        <taxon>Liliopsida</taxon>
        <taxon>Poales</taxon>
        <taxon>Poaceae</taxon>
        <taxon>BOP clade</taxon>
        <taxon>Pooideae</taxon>
        <taxon>Triticodae</taxon>
        <taxon>Triticeae</taxon>
        <taxon>Triticinae</taxon>
        <taxon>Triticum</taxon>
    </lineage>
</organism>
<dbReference type="EnsemblPlants" id="TuG1812G0400001133.01.T01">
    <property type="protein sequence ID" value="TuG1812G0400001133.01.T01.cds318166"/>
    <property type="gene ID" value="TuG1812G0400001133.01"/>
</dbReference>
<reference evidence="2" key="1">
    <citation type="journal article" date="2013" name="Nature">
        <title>Draft genome of the wheat A-genome progenitor Triticum urartu.</title>
        <authorList>
            <person name="Ling H.Q."/>
            <person name="Zhao S."/>
            <person name="Liu D."/>
            <person name="Wang J."/>
            <person name="Sun H."/>
            <person name="Zhang C."/>
            <person name="Fan H."/>
            <person name="Li D."/>
            <person name="Dong L."/>
            <person name="Tao Y."/>
            <person name="Gao C."/>
            <person name="Wu H."/>
            <person name="Li Y."/>
            <person name="Cui Y."/>
            <person name="Guo X."/>
            <person name="Zheng S."/>
            <person name="Wang B."/>
            <person name="Yu K."/>
            <person name="Liang Q."/>
            <person name="Yang W."/>
            <person name="Lou X."/>
            <person name="Chen J."/>
            <person name="Feng M."/>
            <person name="Jian J."/>
            <person name="Zhang X."/>
            <person name="Luo G."/>
            <person name="Jiang Y."/>
            <person name="Liu J."/>
            <person name="Wang Z."/>
            <person name="Sha Y."/>
            <person name="Zhang B."/>
            <person name="Wu H."/>
            <person name="Tang D."/>
            <person name="Shen Q."/>
            <person name="Xue P."/>
            <person name="Zou S."/>
            <person name="Wang X."/>
            <person name="Liu X."/>
            <person name="Wang F."/>
            <person name="Yang Y."/>
            <person name="An X."/>
            <person name="Dong Z."/>
            <person name="Zhang K."/>
            <person name="Zhang X."/>
            <person name="Luo M.C."/>
            <person name="Dvorak J."/>
            <person name="Tong Y."/>
            <person name="Wang J."/>
            <person name="Yang H."/>
            <person name="Li Z."/>
            <person name="Wang D."/>
            <person name="Zhang A."/>
            <person name="Wang J."/>
        </authorList>
    </citation>
    <scope>NUCLEOTIDE SEQUENCE</scope>
    <source>
        <strain evidence="2">cv. G1812</strain>
    </source>
</reference>
<dbReference type="Proteomes" id="UP000015106">
    <property type="component" value="Chromosome 4"/>
</dbReference>
<dbReference type="AlphaFoldDB" id="A0A8R7Q108"/>
<keyword evidence="2" id="KW-1185">Reference proteome</keyword>
<name>A0A8R7Q108_TRIUA</name>
<dbReference type="Gramene" id="TuG1812G0400001133.01.T01">
    <property type="protein sequence ID" value="TuG1812G0400001133.01.T01.cds318166"/>
    <property type="gene ID" value="TuG1812G0400001133.01"/>
</dbReference>
<accession>A0A8R7Q108</accession>
<protein>
    <submittedName>
        <fullName evidence="1">Uncharacterized protein</fullName>
    </submittedName>
</protein>
<evidence type="ECO:0000313" key="2">
    <source>
        <dbReference type="Proteomes" id="UP000015106"/>
    </source>
</evidence>
<reference evidence="1" key="3">
    <citation type="submission" date="2022-06" db="UniProtKB">
        <authorList>
            <consortium name="EnsemblPlants"/>
        </authorList>
    </citation>
    <scope>IDENTIFICATION</scope>
</reference>
<proteinExistence type="predicted"/>
<reference evidence="1" key="2">
    <citation type="submission" date="2018-03" db="EMBL/GenBank/DDBJ databases">
        <title>The Triticum urartu genome reveals the dynamic nature of wheat genome evolution.</title>
        <authorList>
            <person name="Ling H."/>
            <person name="Ma B."/>
            <person name="Shi X."/>
            <person name="Liu H."/>
            <person name="Dong L."/>
            <person name="Sun H."/>
            <person name="Cao Y."/>
            <person name="Gao Q."/>
            <person name="Zheng S."/>
            <person name="Li Y."/>
            <person name="Yu Y."/>
            <person name="Du H."/>
            <person name="Qi M."/>
            <person name="Li Y."/>
            <person name="Yu H."/>
            <person name="Cui Y."/>
            <person name="Wang N."/>
            <person name="Chen C."/>
            <person name="Wu H."/>
            <person name="Zhao Y."/>
            <person name="Zhang J."/>
            <person name="Li Y."/>
            <person name="Zhou W."/>
            <person name="Zhang B."/>
            <person name="Hu W."/>
            <person name="Eijk M."/>
            <person name="Tang J."/>
            <person name="Witsenboer H."/>
            <person name="Zhao S."/>
            <person name="Li Z."/>
            <person name="Zhang A."/>
            <person name="Wang D."/>
            <person name="Liang C."/>
        </authorList>
    </citation>
    <scope>NUCLEOTIDE SEQUENCE [LARGE SCALE GENOMIC DNA]</scope>
    <source>
        <strain evidence="1">cv. G1812</strain>
    </source>
</reference>
<sequence>MAQWKTFRIVGVKLANKRNCSKSAVYFTTIKASMYNTEQGPQYFYFLRNQHGILFGGQATFNFQREQC</sequence>